<evidence type="ECO:0000256" key="1">
    <source>
        <dbReference type="ARBA" id="ARBA00005721"/>
    </source>
</evidence>
<keyword evidence="2" id="KW-1133">Transmembrane helix</keyword>
<organism evidence="3 4">
    <name type="scientific">Candidatus Reconcilbacillus cellulovorans</name>
    <dbReference type="NCBI Taxonomy" id="1906605"/>
    <lineage>
        <taxon>Bacteria</taxon>
        <taxon>Bacillati</taxon>
        <taxon>Bacillota</taxon>
        <taxon>Bacilli</taxon>
        <taxon>Bacillales</taxon>
        <taxon>Paenibacillaceae</taxon>
        <taxon>Candidatus Reconcilbacillus</taxon>
    </lineage>
</organism>
<evidence type="ECO:0008006" key="5">
    <source>
        <dbReference type="Google" id="ProtNLM"/>
    </source>
</evidence>
<accession>A0A2A6E1G0</accession>
<comment type="similarity">
    <text evidence="1">Belongs to the asp23 family.</text>
</comment>
<dbReference type="Pfam" id="PF03780">
    <property type="entry name" value="Asp23"/>
    <property type="match status" value="1"/>
</dbReference>
<keyword evidence="2" id="KW-0472">Membrane</keyword>
<dbReference type="EMBL" id="MOXJ01000008">
    <property type="protein sequence ID" value="PDO10871.1"/>
    <property type="molecule type" value="Genomic_DNA"/>
</dbReference>
<proteinExistence type="inferred from homology"/>
<dbReference type="Proteomes" id="UP000243688">
    <property type="component" value="Unassembled WGS sequence"/>
</dbReference>
<dbReference type="NCBIfam" id="NF033218">
    <property type="entry name" value="anchor_AmaP"/>
    <property type="match status" value="1"/>
</dbReference>
<dbReference type="AlphaFoldDB" id="A0A2A6E1G0"/>
<evidence type="ECO:0000313" key="4">
    <source>
        <dbReference type="Proteomes" id="UP000243688"/>
    </source>
</evidence>
<keyword evidence="2" id="KW-0812">Transmembrane</keyword>
<evidence type="ECO:0000256" key="2">
    <source>
        <dbReference type="SAM" id="Phobius"/>
    </source>
</evidence>
<sequence>MAKMLDRLLLFLYSLAVAAVSAAVMATAFAWVPRESSRDFLDRLYDRFDVMIPVTTVAVLMFLASLRFLYVVLRSGRGQPPSIDQRTDFGDIRISLETVEHLALRAAGRRRGLADLKARVSVDESGLHIALRALVDGESPIPEMTEEVQRIVKQHVEDITGIPVASVSVYVANVLPVQTFRARVE</sequence>
<gene>
    <name evidence="3" type="ORF">BLM47_05040</name>
</gene>
<protein>
    <recommendedName>
        <fullName evidence="5">Alkaline shock response membrane anchor protein AmaP</fullName>
    </recommendedName>
</protein>
<comment type="caution">
    <text evidence="3">The sequence shown here is derived from an EMBL/GenBank/DDBJ whole genome shotgun (WGS) entry which is preliminary data.</text>
</comment>
<feature type="transmembrane region" description="Helical" evidence="2">
    <location>
        <begin position="50"/>
        <end position="73"/>
    </location>
</feature>
<name>A0A2A6E1G0_9BACL</name>
<dbReference type="InterPro" id="IPR005531">
    <property type="entry name" value="Asp23"/>
</dbReference>
<evidence type="ECO:0000313" key="3">
    <source>
        <dbReference type="EMBL" id="PDO10871.1"/>
    </source>
</evidence>
<reference evidence="3 4" key="1">
    <citation type="submission" date="2016-12" db="EMBL/GenBank/DDBJ databases">
        <title>Candidatus Reconcilibacillus cellulovorans genome.</title>
        <authorList>
            <person name="Kolinko S."/>
            <person name="Wu Y.-W."/>
            <person name="Tachea F."/>
            <person name="Denzel E."/>
            <person name="Hiras J."/>
            <person name="Baecker N."/>
            <person name="Chan L.J."/>
            <person name="Eichorst S.A."/>
            <person name="Frey D."/>
            <person name="Adams P.D."/>
            <person name="Pray T."/>
            <person name="Tanjore D."/>
            <person name="Petzold C.J."/>
            <person name="Gladden J.M."/>
            <person name="Simmons B.A."/>
            <person name="Singer S.W."/>
        </authorList>
    </citation>
    <scope>NUCLEOTIDE SEQUENCE [LARGE SCALE GENOMIC DNA]</scope>
    <source>
        <strain evidence="3">JTherm</strain>
    </source>
</reference>